<protein>
    <submittedName>
        <fullName evidence="1">DNA-3-methyladenine glycosylase</fullName>
    </submittedName>
</protein>
<name>A0A177ITF1_9CORY</name>
<dbReference type="InterPro" id="IPR005019">
    <property type="entry name" value="Adenine_glyco"/>
</dbReference>
<dbReference type="InterPro" id="IPR011257">
    <property type="entry name" value="DNA_glycosylase"/>
</dbReference>
<dbReference type="EMBL" id="LSTQ01000004">
    <property type="protein sequence ID" value="OAH31561.1"/>
    <property type="molecule type" value="Genomic_DNA"/>
</dbReference>
<evidence type="ECO:0000313" key="1">
    <source>
        <dbReference type="EMBL" id="OAH31561.1"/>
    </source>
</evidence>
<dbReference type="OrthoDB" id="9807664at2"/>
<dbReference type="InterPro" id="IPR052891">
    <property type="entry name" value="DNA-3mA_glycosylase"/>
</dbReference>
<dbReference type="RefSeq" id="WP_066837676.1">
    <property type="nucleotide sequence ID" value="NZ_LSTQ01000004.1"/>
</dbReference>
<sequence length="185" mass="20970">MTSFNDDSYPEWAQASSLTREYYEFEWGRRLCEESELYELIALLGFQAGLNWSMVLNKRERLREVFHNFAPDAVAQFDHDDIEGMLHDKTLIRNRRKLSAAVHNAKAIVMLREHGGISALVWAHEPDNPTQCETVTALIETTPEITELAQELKAHDFTMVGPRMVAALAQAIGMVPAVKRRSNAA</sequence>
<evidence type="ECO:0000313" key="2">
    <source>
        <dbReference type="Proteomes" id="UP000076947"/>
    </source>
</evidence>
<reference evidence="2" key="1">
    <citation type="submission" date="2016-02" db="EMBL/GenBank/DDBJ databases">
        <authorList>
            <person name="Kaur G."/>
            <person name="Nair G.R."/>
            <person name="Mayilraj S."/>
        </authorList>
    </citation>
    <scope>NUCLEOTIDE SEQUENCE [LARGE SCALE GENOMIC DNA]</scope>
    <source>
        <strain evidence="2">GA-15</strain>
    </source>
</reference>
<proteinExistence type="predicted"/>
<accession>A0A177ITF1</accession>
<dbReference type="PANTHER" id="PTHR30037">
    <property type="entry name" value="DNA-3-METHYLADENINE GLYCOSYLASE 1"/>
    <property type="match status" value="1"/>
</dbReference>
<dbReference type="SUPFAM" id="SSF48150">
    <property type="entry name" value="DNA-glycosylase"/>
    <property type="match status" value="1"/>
</dbReference>
<dbReference type="GO" id="GO:0006284">
    <property type="term" value="P:base-excision repair"/>
    <property type="evidence" value="ECO:0007669"/>
    <property type="project" value="InterPro"/>
</dbReference>
<dbReference type="STRING" id="1705.CA21670_08600"/>
<dbReference type="Gene3D" id="1.10.340.30">
    <property type="entry name" value="Hypothetical protein, domain 2"/>
    <property type="match status" value="1"/>
</dbReference>
<gene>
    <name evidence="1" type="ORF">AYJ05_08275</name>
</gene>
<comment type="caution">
    <text evidence="1">The sequence shown here is derived from an EMBL/GenBank/DDBJ whole genome shotgun (WGS) entry which is preliminary data.</text>
</comment>
<keyword evidence="2" id="KW-1185">Reference proteome</keyword>
<dbReference type="GO" id="GO:0008725">
    <property type="term" value="F:DNA-3-methyladenine glycosylase activity"/>
    <property type="evidence" value="ECO:0007669"/>
    <property type="project" value="InterPro"/>
</dbReference>
<organism evidence="1 2">
    <name type="scientific">Corynebacterium stationis</name>
    <dbReference type="NCBI Taxonomy" id="1705"/>
    <lineage>
        <taxon>Bacteria</taxon>
        <taxon>Bacillati</taxon>
        <taxon>Actinomycetota</taxon>
        <taxon>Actinomycetes</taxon>
        <taxon>Mycobacteriales</taxon>
        <taxon>Corynebacteriaceae</taxon>
        <taxon>Corynebacterium</taxon>
    </lineage>
</organism>
<dbReference type="Proteomes" id="UP000076947">
    <property type="component" value="Unassembled WGS sequence"/>
</dbReference>
<dbReference type="PANTHER" id="PTHR30037:SF4">
    <property type="entry name" value="DNA-3-METHYLADENINE GLYCOSYLASE I"/>
    <property type="match status" value="1"/>
</dbReference>
<dbReference type="AlphaFoldDB" id="A0A177ITF1"/>
<dbReference type="Pfam" id="PF03352">
    <property type="entry name" value="Adenine_glyco"/>
    <property type="match status" value="1"/>
</dbReference>